<feature type="compositionally biased region" description="Polar residues" evidence="4">
    <location>
        <begin position="418"/>
        <end position="429"/>
    </location>
</feature>
<feature type="compositionally biased region" description="Basic and acidic residues" evidence="4">
    <location>
        <begin position="665"/>
        <end position="675"/>
    </location>
</feature>
<comment type="subcellular location">
    <subcellularLocation>
        <location evidence="1">Nucleus</location>
    </subcellularLocation>
</comment>
<feature type="region of interest" description="Disordered" evidence="4">
    <location>
        <begin position="27"/>
        <end position="49"/>
    </location>
</feature>
<dbReference type="InterPro" id="IPR051579">
    <property type="entry name" value="DDR_Transcriptional_Reg"/>
</dbReference>
<accession>A0AAV1INC4</accession>
<dbReference type="InterPro" id="IPR001357">
    <property type="entry name" value="BRCT_dom"/>
</dbReference>
<feature type="compositionally biased region" description="Low complexity" evidence="4">
    <location>
        <begin position="913"/>
        <end position="923"/>
    </location>
</feature>
<feature type="compositionally biased region" description="Low complexity" evidence="4">
    <location>
        <begin position="890"/>
        <end position="901"/>
    </location>
</feature>
<feature type="compositionally biased region" description="Low complexity" evidence="4">
    <location>
        <begin position="581"/>
        <end position="590"/>
    </location>
</feature>
<dbReference type="GO" id="GO:0006974">
    <property type="term" value="P:DNA damage response"/>
    <property type="evidence" value="ECO:0007669"/>
    <property type="project" value="UniProtKB-KW"/>
</dbReference>
<proteinExistence type="predicted"/>
<dbReference type="InterPro" id="IPR036420">
    <property type="entry name" value="BRCT_dom_sf"/>
</dbReference>
<keyword evidence="2" id="KW-0227">DNA damage</keyword>
<comment type="caution">
    <text evidence="6">The sequence shown here is derived from an EMBL/GenBank/DDBJ whole genome shotgun (WGS) entry which is preliminary data.</text>
</comment>
<protein>
    <recommendedName>
        <fullName evidence="5">BRCT domain-containing protein</fullName>
    </recommendedName>
</protein>
<reference evidence="6 7" key="1">
    <citation type="submission" date="2023-10" db="EMBL/GenBank/DDBJ databases">
        <authorList>
            <person name="Maclean D."/>
            <person name="Macfadyen A."/>
        </authorList>
    </citation>
    <scope>NUCLEOTIDE SEQUENCE [LARGE SCALE GENOMIC DNA]</scope>
</reference>
<feature type="compositionally biased region" description="Basic and acidic residues" evidence="4">
    <location>
        <begin position="595"/>
        <end position="615"/>
    </location>
</feature>
<feature type="compositionally biased region" description="Polar residues" evidence="4">
    <location>
        <begin position="83"/>
        <end position="102"/>
    </location>
</feature>
<name>A0AAV1INC4_9CHLO</name>
<dbReference type="GO" id="GO:0005634">
    <property type="term" value="C:nucleus"/>
    <property type="evidence" value="ECO:0007669"/>
    <property type="project" value="UniProtKB-SubCell"/>
</dbReference>
<dbReference type="Gene3D" id="3.40.50.10190">
    <property type="entry name" value="BRCT domain"/>
    <property type="match status" value="1"/>
</dbReference>
<dbReference type="CDD" id="cd17744">
    <property type="entry name" value="BRCT_MDC1_rpt1"/>
    <property type="match status" value="1"/>
</dbReference>
<evidence type="ECO:0000256" key="2">
    <source>
        <dbReference type="ARBA" id="ARBA00022763"/>
    </source>
</evidence>
<sequence length="1241" mass="129918">MQALAPLHGATQVELAQDVLGAAETPAALLLDPTEQQASPHGQGPEQGFEIATLGAEVMQPRRTGLSLEYDDGDSVWVPQLTGAASEQSRPAQHKVTSQSQEDSFRLRPHGAGLVDTDPQAPAEDDEEGPLAVPSAPRLRHRRHVLEDTLDPSLTLDESQKPEGRSSGSGTDAAEQPAVGSAQARGSGPSVEPQPEQAPAQARELTNAMAPGIAEATLEDTVAEAAGDPCQPGDQLQAEQPDGAAGERQRQAAGQQAEVGKPSTQEPDQAAGAWTPLSPQEGWRTKHKIQTPEAFPAAKPQDVQAEAGRANERRTESLPLDVATEGVIARAPQHGAWREHVQEPTPEAEELLPGGSWKAKHHSQGGSPGHTAHAEPAAPAAPAEHRPSPLPETQAVTSGQMSDALANIGDLAAIYPDSQAQPAVPQQGTAPGCGPAEPQAGSQATAEAKRSPSPGDHKATEGGEVRVVDSTAQAGTADEPAQAVVKNSGKSGRQAKKTGKAGVEDEDKSPDASTAAARRPARGKKAAAAHVKPAAERTARVAGAAHSEGDVPEARPEVMHQFSKDTGAVTQGFEEPGQGLGAAAGTAQPAKRSRGRLEKALAKESTEEPRQKAEEIAETSQQAKHGRPSRGEAKKGHEEPEQAAVEGTGAAQQARRGRPRKGVANKHDGAHDVAARKAASAAQQVRRSPLRARAAAVPEGDAEDRTDSGKTDASVRRLAALTESQAAADTLAKVKAGRRFSPRKSVILEQPDQEQAKRSRRSRRADLPAETQTQPKERPEEEQQPVSRRSRRSTHAGMSQETEEKPKEDKQPSSKRSKRSTRTDTSAQEPAQKPEADILQQSRPLAKLGKRKTRADASEEAMAEPSHAQPLAARRSKRARSTEAGQESTAGPAGVVAVAPAKHGRRMSRAEAAEASPEAAQVKPAKKGKAAAAVRVAQGSSKAEGKRTVAAKPFPPVEPMPERQLRATLTKPMVVLISSCVDDKLRQSMARTIERLGGRLTASASDFTAFVTLGAARGAADRGFVKSLNSLSALASGAPILSEKWVDGSGRSGAFLDARGHLLQDPAAEAKLGFSLAHAWGAAQQGLLLRSTAVLLTPGVLRAQAAIPAVSSGNPFSPGEMWVSKLRARDAALPNCLSVCECRAEGWCSGVGLLAAEADKGEGLRMLVGRAGGQVAGSVAQLDASGAAQVVILGNEKDIRKEQAWAKRTCKGTFPVIGRSEFVNALLQQRLNPAASAMFVT</sequence>
<feature type="domain" description="BRCT" evidence="5">
    <location>
        <begin position="965"/>
        <end position="1063"/>
    </location>
</feature>
<dbReference type="AlphaFoldDB" id="A0AAV1INC4"/>
<dbReference type="PANTHER" id="PTHR23196:SF1">
    <property type="entry name" value="PAX-INTERACTING PROTEIN 1"/>
    <property type="match status" value="1"/>
</dbReference>
<feature type="compositionally biased region" description="Basic and acidic residues" evidence="4">
    <location>
        <begin position="802"/>
        <end position="812"/>
    </location>
</feature>
<dbReference type="PANTHER" id="PTHR23196">
    <property type="entry name" value="PAX TRANSCRIPTION ACTIVATION DOMAIN INTERACTING PROTEIN"/>
    <property type="match status" value="1"/>
</dbReference>
<feature type="region of interest" description="Disordered" evidence="4">
    <location>
        <begin position="82"/>
        <end position="403"/>
    </location>
</feature>
<dbReference type="PROSITE" id="PS50172">
    <property type="entry name" value="BRCT"/>
    <property type="match status" value="1"/>
</dbReference>
<evidence type="ECO:0000256" key="3">
    <source>
        <dbReference type="ARBA" id="ARBA00023242"/>
    </source>
</evidence>
<evidence type="ECO:0000313" key="6">
    <source>
        <dbReference type="EMBL" id="CAK0787990.1"/>
    </source>
</evidence>
<keyword evidence="3" id="KW-0539">Nucleus</keyword>
<dbReference type="SUPFAM" id="SSF52113">
    <property type="entry name" value="BRCT domain"/>
    <property type="match status" value="1"/>
</dbReference>
<evidence type="ECO:0000259" key="5">
    <source>
        <dbReference type="PROSITE" id="PS50172"/>
    </source>
</evidence>
<feature type="region of interest" description="Disordered" evidence="4">
    <location>
        <begin position="733"/>
        <end position="960"/>
    </location>
</feature>
<feature type="compositionally biased region" description="Basic residues" evidence="4">
    <location>
        <begin position="655"/>
        <end position="664"/>
    </location>
</feature>
<feature type="compositionally biased region" description="Basic and acidic residues" evidence="4">
    <location>
        <begin position="703"/>
        <end position="715"/>
    </location>
</feature>
<feature type="compositionally biased region" description="Basic and acidic residues" evidence="4">
    <location>
        <begin position="547"/>
        <end position="558"/>
    </location>
</feature>
<organism evidence="6 7">
    <name type="scientific">Coccomyxa viridis</name>
    <dbReference type="NCBI Taxonomy" id="1274662"/>
    <lineage>
        <taxon>Eukaryota</taxon>
        <taxon>Viridiplantae</taxon>
        <taxon>Chlorophyta</taxon>
        <taxon>core chlorophytes</taxon>
        <taxon>Trebouxiophyceae</taxon>
        <taxon>Trebouxiophyceae incertae sedis</taxon>
        <taxon>Coccomyxaceae</taxon>
        <taxon>Coccomyxa</taxon>
    </lineage>
</organism>
<feature type="compositionally biased region" description="Low complexity" evidence="4">
    <location>
        <begin position="676"/>
        <end position="687"/>
    </location>
</feature>
<feature type="compositionally biased region" description="Basic and acidic residues" evidence="4">
    <location>
        <begin position="629"/>
        <end position="640"/>
    </location>
</feature>
<gene>
    <name evidence="6" type="ORF">CVIRNUC_011212</name>
</gene>
<keyword evidence="7" id="KW-1185">Reference proteome</keyword>
<evidence type="ECO:0000313" key="7">
    <source>
        <dbReference type="Proteomes" id="UP001314263"/>
    </source>
</evidence>
<evidence type="ECO:0000256" key="4">
    <source>
        <dbReference type="SAM" id="MobiDB-lite"/>
    </source>
</evidence>
<feature type="region of interest" description="Disordered" evidence="4">
    <location>
        <begin position="416"/>
        <end position="715"/>
    </location>
</feature>
<feature type="compositionally biased region" description="Basic and acidic residues" evidence="4">
    <location>
        <begin position="447"/>
        <end position="467"/>
    </location>
</feature>
<dbReference type="EMBL" id="CAUYUE010000018">
    <property type="protein sequence ID" value="CAK0787990.1"/>
    <property type="molecule type" value="Genomic_DNA"/>
</dbReference>
<dbReference type="Proteomes" id="UP001314263">
    <property type="component" value="Unassembled WGS sequence"/>
</dbReference>
<evidence type="ECO:0000256" key="1">
    <source>
        <dbReference type="ARBA" id="ARBA00004123"/>
    </source>
</evidence>